<evidence type="ECO:0000259" key="1">
    <source>
        <dbReference type="SMART" id="SM00245"/>
    </source>
</evidence>
<dbReference type="Gene3D" id="3.90.226.10">
    <property type="entry name" value="2-enoyl-CoA Hydratase, Chain A, domain 1"/>
    <property type="match status" value="1"/>
</dbReference>
<dbReference type="PANTHER" id="PTHR32060">
    <property type="entry name" value="TAIL-SPECIFIC PROTEASE"/>
    <property type="match status" value="1"/>
</dbReference>
<dbReference type="OrthoDB" id="7314861at2"/>
<dbReference type="InterPro" id="IPR005151">
    <property type="entry name" value="Tail-specific_protease"/>
</dbReference>
<dbReference type="AlphaFoldDB" id="A0A2U2JB60"/>
<evidence type="ECO:0000313" key="2">
    <source>
        <dbReference type="EMBL" id="PWG05576.1"/>
    </source>
</evidence>
<sequence length="328" mass="37620">MFLLKKCSKVLKTVCFFILIVIFASCLKQNSKYFFKKSFYVFYNIIKENHIEKDNFDWSKIEKKVTDSIPVFKTNIDVTKAINYVFYLIEDEHSFFLYAKRKSKHKLNFLINDSIVIPKITHKVIRDDIGYMKILGFAANDSLSLLYSRKIQKAIHYLDKNKDLSGWIIDLRNNKGGLAGTISLGLSDLYKDSIIGYSLEINGNYLEHKLIKGVYSYGNQKLKLIDKNELKNKNKPIVVLVNQNTASMGEFVAESFKFQEGSIIIGEKTAGLTTNLKLYSFSDKTLLGVATSYMLNKNREKLKDGVTPDISCLSKESLKVASDWIKNR</sequence>
<dbReference type="Pfam" id="PF03572">
    <property type="entry name" value="Peptidase_S41"/>
    <property type="match status" value="1"/>
</dbReference>
<organism evidence="2 3">
    <name type="scientific">Polaribacter aquimarinus</name>
    <dbReference type="NCBI Taxonomy" id="2100726"/>
    <lineage>
        <taxon>Bacteria</taxon>
        <taxon>Pseudomonadati</taxon>
        <taxon>Bacteroidota</taxon>
        <taxon>Flavobacteriia</taxon>
        <taxon>Flavobacteriales</taxon>
        <taxon>Flavobacteriaceae</taxon>
    </lineage>
</organism>
<dbReference type="RefSeq" id="WP_109403910.1">
    <property type="nucleotide sequence ID" value="NZ_QFFG01000002.1"/>
</dbReference>
<protein>
    <recommendedName>
        <fullName evidence="1">Tail specific protease domain-containing protein</fullName>
    </recommendedName>
</protein>
<dbReference type="CDD" id="cd06567">
    <property type="entry name" value="Peptidase_S41"/>
    <property type="match status" value="1"/>
</dbReference>
<dbReference type="EMBL" id="QFFG01000002">
    <property type="protein sequence ID" value="PWG05576.1"/>
    <property type="molecule type" value="Genomic_DNA"/>
</dbReference>
<accession>A0A2U2JB60</accession>
<dbReference type="GO" id="GO:0004175">
    <property type="term" value="F:endopeptidase activity"/>
    <property type="evidence" value="ECO:0007669"/>
    <property type="project" value="TreeGrafter"/>
</dbReference>
<dbReference type="GO" id="GO:0007165">
    <property type="term" value="P:signal transduction"/>
    <property type="evidence" value="ECO:0007669"/>
    <property type="project" value="TreeGrafter"/>
</dbReference>
<keyword evidence="3" id="KW-1185">Reference proteome</keyword>
<dbReference type="Proteomes" id="UP000245670">
    <property type="component" value="Unassembled WGS sequence"/>
</dbReference>
<dbReference type="PANTHER" id="PTHR32060:SF30">
    <property type="entry name" value="CARBOXY-TERMINAL PROCESSING PROTEASE CTPA"/>
    <property type="match status" value="1"/>
</dbReference>
<comment type="caution">
    <text evidence="2">The sequence shown here is derived from an EMBL/GenBank/DDBJ whole genome shotgun (WGS) entry which is preliminary data.</text>
</comment>
<feature type="domain" description="Tail specific protease" evidence="1">
    <location>
        <begin position="103"/>
        <end position="313"/>
    </location>
</feature>
<name>A0A2U2JB60_9FLAO</name>
<gene>
    <name evidence="2" type="ORF">DIS07_03795</name>
</gene>
<dbReference type="InterPro" id="IPR029045">
    <property type="entry name" value="ClpP/crotonase-like_dom_sf"/>
</dbReference>
<evidence type="ECO:0000313" key="3">
    <source>
        <dbReference type="Proteomes" id="UP000245670"/>
    </source>
</evidence>
<dbReference type="SMART" id="SM00245">
    <property type="entry name" value="TSPc"/>
    <property type="match status" value="1"/>
</dbReference>
<dbReference type="GO" id="GO:0006508">
    <property type="term" value="P:proteolysis"/>
    <property type="evidence" value="ECO:0007669"/>
    <property type="project" value="InterPro"/>
</dbReference>
<dbReference type="PROSITE" id="PS51257">
    <property type="entry name" value="PROKAR_LIPOPROTEIN"/>
    <property type="match status" value="1"/>
</dbReference>
<dbReference type="SUPFAM" id="SSF52096">
    <property type="entry name" value="ClpP/crotonase"/>
    <property type="match status" value="1"/>
</dbReference>
<dbReference type="GO" id="GO:0030288">
    <property type="term" value="C:outer membrane-bounded periplasmic space"/>
    <property type="evidence" value="ECO:0007669"/>
    <property type="project" value="TreeGrafter"/>
</dbReference>
<dbReference type="GO" id="GO:0008236">
    <property type="term" value="F:serine-type peptidase activity"/>
    <property type="evidence" value="ECO:0007669"/>
    <property type="project" value="InterPro"/>
</dbReference>
<proteinExistence type="predicted"/>
<reference evidence="2 3" key="1">
    <citation type="submission" date="2018-05" db="EMBL/GenBank/DDBJ databases">
        <title>Polaribacter aquimarinus sp. nov., isolated from sediment in a sediment of sea.</title>
        <authorList>
            <person name="Lu D."/>
        </authorList>
    </citation>
    <scope>NUCLEOTIDE SEQUENCE [LARGE SCALE GENOMIC DNA]</scope>
    <source>
        <strain evidence="2 3">ZY113</strain>
    </source>
</reference>